<dbReference type="PANTHER" id="PTHR47926">
    <property type="entry name" value="PENTATRICOPEPTIDE REPEAT-CONTAINING PROTEIN"/>
    <property type="match status" value="1"/>
</dbReference>
<feature type="repeat" description="PPR" evidence="2">
    <location>
        <begin position="15"/>
        <end position="50"/>
    </location>
</feature>
<organism evidence="3">
    <name type="scientific">Solanum chacoense</name>
    <name type="common">Chaco potato</name>
    <dbReference type="NCBI Taxonomy" id="4108"/>
    <lineage>
        <taxon>Eukaryota</taxon>
        <taxon>Viridiplantae</taxon>
        <taxon>Streptophyta</taxon>
        <taxon>Embryophyta</taxon>
        <taxon>Tracheophyta</taxon>
        <taxon>Spermatophyta</taxon>
        <taxon>Magnoliopsida</taxon>
        <taxon>eudicotyledons</taxon>
        <taxon>Gunneridae</taxon>
        <taxon>Pentapetalae</taxon>
        <taxon>asterids</taxon>
        <taxon>lamiids</taxon>
        <taxon>Solanales</taxon>
        <taxon>Solanaceae</taxon>
        <taxon>Solanoideae</taxon>
        <taxon>Solaneae</taxon>
        <taxon>Solanum</taxon>
    </lineage>
</organism>
<dbReference type="GO" id="GO:0009451">
    <property type="term" value="P:RNA modification"/>
    <property type="evidence" value="ECO:0007669"/>
    <property type="project" value="InterPro"/>
</dbReference>
<dbReference type="InterPro" id="IPR011990">
    <property type="entry name" value="TPR-like_helical_dom_sf"/>
</dbReference>
<proteinExistence type="predicted"/>
<evidence type="ECO:0000313" key="3">
    <source>
        <dbReference type="EMBL" id="JAP09889.1"/>
    </source>
</evidence>
<dbReference type="PROSITE" id="PS51375">
    <property type="entry name" value="PPR"/>
    <property type="match status" value="1"/>
</dbReference>
<sequence>MHLAHNLFDEMTERDVISWSVMIAAYAQSEDETVLSLEFFQRMIDFGKPPDGLICGKCNSKACTKLKAIRMGESIHGLVISRGLGYDLFVYNSLIDLYSKCNDFDSSLRVFRGNS</sequence>
<evidence type="ECO:0000256" key="1">
    <source>
        <dbReference type="ARBA" id="ARBA00022737"/>
    </source>
</evidence>
<name>A0A0V0GNQ0_SOLCH</name>
<reference evidence="3" key="1">
    <citation type="submission" date="2015-12" db="EMBL/GenBank/DDBJ databases">
        <title>Gene expression during late stages of embryo sac development: a critical building block for successful pollen-pistil interactions.</title>
        <authorList>
            <person name="Liu Y."/>
            <person name="Joly V."/>
            <person name="Sabar M."/>
            <person name="Matton D.P."/>
        </authorList>
    </citation>
    <scope>NUCLEOTIDE SEQUENCE</scope>
</reference>
<dbReference type="Gene3D" id="1.25.40.10">
    <property type="entry name" value="Tetratricopeptide repeat domain"/>
    <property type="match status" value="2"/>
</dbReference>
<protein>
    <submittedName>
        <fullName evidence="3">Putative ovule protein</fullName>
    </submittedName>
</protein>
<dbReference type="Pfam" id="PF01535">
    <property type="entry name" value="PPR"/>
    <property type="match status" value="2"/>
</dbReference>
<dbReference type="InterPro" id="IPR002885">
    <property type="entry name" value="PPR_rpt"/>
</dbReference>
<dbReference type="AlphaFoldDB" id="A0A0V0GNQ0"/>
<accession>A0A0V0GNQ0</accession>
<keyword evidence="1" id="KW-0677">Repeat</keyword>
<dbReference type="GO" id="GO:0003723">
    <property type="term" value="F:RNA binding"/>
    <property type="evidence" value="ECO:0007669"/>
    <property type="project" value="InterPro"/>
</dbReference>
<dbReference type="NCBIfam" id="TIGR00756">
    <property type="entry name" value="PPR"/>
    <property type="match status" value="1"/>
</dbReference>
<dbReference type="EMBL" id="GEDG01034129">
    <property type="protein sequence ID" value="JAP09889.1"/>
    <property type="molecule type" value="Transcribed_RNA"/>
</dbReference>
<evidence type="ECO:0000256" key="2">
    <source>
        <dbReference type="PROSITE-ProRule" id="PRU00708"/>
    </source>
</evidence>
<dbReference type="InterPro" id="IPR046960">
    <property type="entry name" value="PPR_At4g14850-like_plant"/>
</dbReference>